<feature type="compositionally biased region" description="Polar residues" evidence="3">
    <location>
        <begin position="247"/>
        <end position="262"/>
    </location>
</feature>
<feature type="region of interest" description="Disordered" evidence="3">
    <location>
        <begin position="211"/>
        <end position="262"/>
    </location>
</feature>
<evidence type="ECO:0000313" key="4">
    <source>
        <dbReference type="EMBL" id="KAG5165171.1"/>
    </source>
</evidence>
<feature type="region of interest" description="Disordered" evidence="3">
    <location>
        <begin position="759"/>
        <end position="802"/>
    </location>
</feature>
<dbReference type="OrthoDB" id="285793at2759"/>
<reference evidence="4" key="1">
    <citation type="submission" date="2021-02" db="EMBL/GenBank/DDBJ databases">
        <title>Psilocybe cubensis genome.</title>
        <authorList>
            <person name="Mckernan K.J."/>
            <person name="Crawford S."/>
            <person name="Trippe A."/>
            <person name="Kane L.T."/>
            <person name="Mclaughlin S."/>
        </authorList>
    </citation>
    <scope>NUCLEOTIDE SEQUENCE [LARGE SCALE GENOMIC DNA]</scope>
    <source>
        <strain evidence="4">MGC-MH-2018</strain>
    </source>
</reference>
<feature type="compositionally biased region" description="Low complexity" evidence="3">
    <location>
        <begin position="328"/>
        <end position="365"/>
    </location>
</feature>
<feature type="region of interest" description="Disordered" evidence="3">
    <location>
        <begin position="285"/>
        <end position="365"/>
    </location>
</feature>
<feature type="compositionally biased region" description="Polar residues" evidence="3">
    <location>
        <begin position="759"/>
        <end position="785"/>
    </location>
</feature>
<gene>
    <name evidence="4" type="ORF">JR316_009867</name>
</gene>
<dbReference type="PROSITE" id="PS51542">
    <property type="entry name" value="FYRN"/>
    <property type="match status" value="1"/>
</dbReference>
<dbReference type="SMART" id="SM00542">
    <property type="entry name" value="FYRC"/>
    <property type="match status" value="1"/>
</dbReference>
<feature type="compositionally biased region" description="Polar residues" evidence="3">
    <location>
        <begin position="152"/>
        <end position="169"/>
    </location>
</feature>
<dbReference type="AlphaFoldDB" id="A0A8H8CGY2"/>
<feature type="compositionally biased region" description="Low complexity" evidence="3">
    <location>
        <begin position="713"/>
        <end position="739"/>
    </location>
</feature>
<dbReference type="Pfam" id="PF05965">
    <property type="entry name" value="FYRC"/>
    <property type="match status" value="1"/>
</dbReference>
<sequence>MSPPTNGIPASSGEQEPQQGIAEKYMSLKRRFDQLEEESNSGSNGSGEPRTGIREEREFLLGKMTELEQTSQIHLNTVVPQDSMSTGNQNTNASVTDHKAQNGQNLLSPSRTSRMQSQRHAEGTESTNDTAMMDMSGNQLSNQGGDVHMQDGQAQNVQNSASTQREATVTSPRRETRSTRQTRSSRNDGTVIAAVAAATAEAEAAAASQAQSVGRASVTQSPPTTSTSPSSTLAHALGPTPMHSTKDMTSVSPQPHMQHTPSMESILKVAEAAVAAQNAAAAANQAAKSGPSSGTDANLDPSLTSGTNKAGQSTSKDANGHNALAAKPPTVNTSTTPSNNTTPSSSTATPTSATPTPTSSLSNNPYLSLTTNLLARTGGTSASPTGHPMMMPYPMFYPPGTPVTPNSPSYPMAYNPYYYLAAPMVPGPSNMYAPPPATIPSPSQQRSPPEPQKPVKAKRLKSHTVTTKSFSIPMVPRDKKGKPMLPLNVGIMTVISLGDVCMREHFHTERYIFPVGYEVTRRYLSTVDPTIEVVYHCTILDGGDGPKFQIIPSDRPDKPIIAGTATGAWSNIVKQANAIRNRQHSNSVSGPDFFGLGQNTIKHLIQQLPNADRLRDYVWQNFVEGGPLGGRHAAVIPALPEEYDASMPIGAYYPKRDLSDPNVPRGLSHYPQHIIAQAEAQRAQKLLTQQQQQQQQQQDPAVAGPSGASSISQPQQPQQPQQQQQQPQQQQTSQVPQMPAQVDVGAVSGILNIHEYQPMQAQSSGKRATRNDATASSTPSTTGRNTRAAARGNQQQQQQQQEQQQQQQQQQVQLLAQQHFQQQFLQSQQVPVNGTEGFPSLAADGTMPTTFAGIMNAYPAPGVSSTANGVSNSSVASS</sequence>
<feature type="region of interest" description="Disordered" evidence="3">
    <location>
        <begin position="859"/>
        <end position="878"/>
    </location>
</feature>
<feature type="compositionally biased region" description="Low complexity" evidence="3">
    <location>
        <begin position="689"/>
        <end position="698"/>
    </location>
</feature>
<feature type="compositionally biased region" description="Polar residues" evidence="3">
    <location>
        <begin position="290"/>
        <end position="317"/>
    </location>
</feature>
<keyword evidence="2" id="KW-0539">Nucleus</keyword>
<feature type="compositionally biased region" description="Polar residues" evidence="3">
    <location>
        <begin position="1"/>
        <end position="18"/>
    </location>
</feature>
<feature type="region of interest" description="Disordered" evidence="3">
    <location>
        <begin position="1"/>
        <end position="59"/>
    </location>
</feature>
<feature type="region of interest" description="Disordered" evidence="3">
    <location>
        <begin position="435"/>
        <end position="463"/>
    </location>
</feature>
<feature type="compositionally biased region" description="Polar residues" evidence="3">
    <location>
        <begin position="80"/>
        <end position="144"/>
    </location>
</feature>
<dbReference type="EMBL" id="JAFIQS010000010">
    <property type="protein sequence ID" value="KAG5165171.1"/>
    <property type="molecule type" value="Genomic_DNA"/>
</dbReference>
<evidence type="ECO:0000256" key="2">
    <source>
        <dbReference type="ARBA" id="ARBA00023242"/>
    </source>
</evidence>
<dbReference type="GO" id="GO:0005634">
    <property type="term" value="C:nucleus"/>
    <property type="evidence" value="ECO:0007669"/>
    <property type="project" value="UniProtKB-SubCell"/>
</dbReference>
<accession>A0A8H8CGY2</accession>
<dbReference type="PROSITE" id="PS51543">
    <property type="entry name" value="FYRC"/>
    <property type="match status" value="1"/>
</dbReference>
<feature type="compositionally biased region" description="Low complexity" evidence="3">
    <location>
        <begin position="862"/>
        <end position="878"/>
    </location>
</feature>
<protein>
    <recommendedName>
        <fullName evidence="5">Transforming growth factor beta regulator 1</fullName>
    </recommendedName>
</protein>
<dbReference type="PANTHER" id="PTHR35310">
    <property type="entry name" value="CELL WALL INTEGRITY/STRESS RESPONSE COMPONENT-LIKE PROTEIN"/>
    <property type="match status" value="1"/>
</dbReference>
<dbReference type="Pfam" id="PF05964">
    <property type="entry name" value="FYRN"/>
    <property type="match status" value="1"/>
</dbReference>
<name>A0A8H8CGY2_PSICU</name>
<comment type="subcellular location">
    <subcellularLocation>
        <location evidence="1">Nucleus</location>
    </subcellularLocation>
</comment>
<dbReference type="SMART" id="SM00541">
    <property type="entry name" value="FYRN"/>
    <property type="match status" value="1"/>
</dbReference>
<dbReference type="InterPro" id="IPR003889">
    <property type="entry name" value="FYrich_C"/>
</dbReference>
<dbReference type="PANTHER" id="PTHR35310:SF1">
    <property type="entry name" value="CELL WALL INTEGRITY_STRESS RESPONSE COMPONENT-LIKE PROTEIN"/>
    <property type="match status" value="1"/>
</dbReference>
<feature type="region of interest" description="Disordered" evidence="3">
    <location>
        <begin position="685"/>
        <end position="739"/>
    </location>
</feature>
<comment type="caution">
    <text evidence="4">The sequence shown here is derived from an EMBL/GenBank/DDBJ whole genome shotgun (WGS) entry which is preliminary data.</text>
</comment>
<feature type="compositionally biased region" description="Low complexity" evidence="3">
    <location>
        <begin position="211"/>
        <end position="232"/>
    </location>
</feature>
<dbReference type="Gene3D" id="3.30.160.360">
    <property type="match status" value="1"/>
</dbReference>
<dbReference type="InterPro" id="IPR003888">
    <property type="entry name" value="FYrich_N"/>
</dbReference>
<evidence type="ECO:0000256" key="3">
    <source>
        <dbReference type="SAM" id="MobiDB-lite"/>
    </source>
</evidence>
<feature type="region of interest" description="Disordered" evidence="3">
    <location>
        <begin position="80"/>
        <end position="190"/>
    </location>
</feature>
<evidence type="ECO:0000256" key="1">
    <source>
        <dbReference type="ARBA" id="ARBA00004123"/>
    </source>
</evidence>
<proteinExistence type="predicted"/>
<evidence type="ECO:0008006" key="5">
    <source>
        <dbReference type="Google" id="ProtNLM"/>
    </source>
</evidence>
<organism evidence="4">
    <name type="scientific">Psilocybe cubensis</name>
    <name type="common">Psychedelic mushroom</name>
    <name type="synonym">Stropharia cubensis</name>
    <dbReference type="NCBI Taxonomy" id="181762"/>
    <lineage>
        <taxon>Eukaryota</taxon>
        <taxon>Fungi</taxon>
        <taxon>Dikarya</taxon>
        <taxon>Basidiomycota</taxon>
        <taxon>Agaricomycotina</taxon>
        <taxon>Agaricomycetes</taxon>
        <taxon>Agaricomycetidae</taxon>
        <taxon>Agaricales</taxon>
        <taxon>Agaricineae</taxon>
        <taxon>Strophariaceae</taxon>
        <taxon>Psilocybe</taxon>
    </lineage>
</organism>